<evidence type="ECO:0000313" key="4">
    <source>
        <dbReference type="EMBL" id="EGO64418.1"/>
    </source>
</evidence>
<dbReference type="Pfam" id="PF03776">
    <property type="entry name" value="MinE"/>
    <property type="match status" value="2"/>
</dbReference>
<comment type="similarity">
    <text evidence="1 3">Belongs to the MinE family.</text>
</comment>
<accession>F7NHP3</accession>
<dbReference type="HAMAP" id="MF_00262">
    <property type="entry name" value="MinE"/>
    <property type="match status" value="1"/>
</dbReference>
<dbReference type="GO" id="GO:0032955">
    <property type="term" value="P:regulation of division septum assembly"/>
    <property type="evidence" value="ECO:0007669"/>
    <property type="project" value="InterPro"/>
</dbReference>
<protein>
    <recommendedName>
        <fullName evidence="3">Cell division topological specificity factor</fullName>
    </recommendedName>
</protein>
<name>F7NHP3_9FIRM</name>
<dbReference type="GO" id="GO:0051301">
    <property type="term" value="P:cell division"/>
    <property type="evidence" value="ECO:0007669"/>
    <property type="project" value="UniProtKB-KW"/>
</dbReference>
<comment type="caution">
    <text evidence="4">The sequence shown here is derived from an EMBL/GenBank/DDBJ whole genome shotgun (WGS) entry which is preliminary data.</text>
</comment>
<proteinExistence type="inferred from homology"/>
<sequence length="153" mass="17507">MRELFSKIFGKEHDNIGSKDIAKDRLRMVLVHDRKEASPQVSEYRGVDMLDLFHKIFGKEQESGSKDIAKERLRMVLVHDRANASPQFMQNLKDDMIQAISHYMDINEKDMEINLSQDNDSVALVANIPVNRMKRVIAEQSGQRNDSDSGCDA</sequence>
<dbReference type="EMBL" id="AFGF01000056">
    <property type="protein sequence ID" value="EGO64418.1"/>
    <property type="molecule type" value="Genomic_DNA"/>
</dbReference>
<dbReference type="NCBIfam" id="TIGR01215">
    <property type="entry name" value="minE"/>
    <property type="match status" value="1"/>
</dbReference>
<dbReference type="InterPro" id="IPR036707">
    <property type="entry name" value="MinE_sf"/>
</dbReference>
<organism evidence="4 5">
    <name type="scientific">Acetonema longum DSM 6540</name>
    <dbReference type="NCBI Taxonomy" id="1009370"/>
    <lineage>
        <taxon>Bacteria</taxon>
        <taxon>Bacillati</taxon>
        <taxon>Bacillota</taxon>
        <taxon>Negativicutes</taxon>
        <taxon>Acetonemataceae</taxon>
        <taxon>Acetonema</taxon>
    </lineage>
</organism>
<dbReference type="eggNOG" id="COG0851">
    <property type="taxonomic scope" value="Bacteria"/>
</dbReference>
<reference evidence="4 5" key="1">
    <citation type="journal article" date="2011" name="EMBO J.">
        <title>Structural diversity of bacterial flagellar motors.</title>
        <authorList>
            <person name="Chen S."/>
            <person name="Beeby M."/>
            <person name="Murphy G.E."/>
            <person name="Leadbetter J.R."/>
            <person name="Hendrixson D.R."/>
            <person name="Briegel A."/>
            <person name="Li Z."/>
            <person name="Shi J."/>
            <person name="Tocheva E.I."/>
            <person name="Muller A."/>
            <person name="Dobro M.J."/>
            <person name="Jensen G.J."/>
        </authorList>
    </citation>
    <scope>NUCLEOTIDE SEQUENCE [LARGE SCALE GENOMIC DNA]</scope>
    <source>
        <strain evidence="4 5">DSM 6540</strain>
    </source>
</reference>
<keyword evidence="3" id="KW-0132">Cell division</keyword>
<dbReference type="SUPFAM" id="SSF55229">
    <property type="entry name" value="Cell division protein MinE topological specificity domain"/>
    <property type="match status" value="1"/>
</dbReference>
<comment type="function">
    <text evidence="2 3">Prevents the cell division inhibition by proteins MinC and MinD at internal division sites while permitting inhibition at polar sites. This ensures cell division at the proper site by restricting the formation of a division septum at the midpoint of the long axis of the cell.</text>
</comment>
<dbReference type="Gene3D" id="3.30.1070.10">
    <property type="entry name" value="Cell division topological specificity factor MinE"/>
    <property type="match status" value="2"/>
</dbReference>
<dbReference type="AlphaFoldDB" id="F7NHP3"/>
<keyword evidence="5" id="KW-1185">Reference proteome</keyword>
<gene>
    <name evidence="3" type="primary">minE</name>
    <name evidence="4" type="ORF">ALO_07953</name>
</gene>
<evidence type="ECO:0000256" key="2">
    <source>
        <dbReference type="ARBA" id="ARBA00025265"/>
    </source>
</evidence>
<keyword evidence="3" id="KW-0131">Cell cycle</keyword>
<evidence type="ECO:0000256" key="1">
    <source>
        <dbReference type="ARBA" id="ARBA00008168"/>
    </source>
</evidence>
<evidence type="ECO:0000313" key="5">
    <source>
        <dbReference type="Proteomes" id="UP000003240"/>
    </source>
</evidence>
<dbReference type="InterPro" id="IPR005527">
    <property type="entry name" value="MinE"/>
</dbReference>
<evidence type="ECO:0000256" key="3">
    <source>
        <dbReference type="HAMAP-Rule" id="MF_00262"/>
    </source>
</evidence>
<dbReference type="Proteomes" id="UP000003240">
    <property type="component" value="Unassembled WGS sequence"/>
</dbReference>
<dbReference type="STRING" id="1009370.ALO_07953"/>